<protein>
    <submittedName>
        <fullName evidence="2">Uncharacterized protein</fullName>
    </submittedName>
</protein>
<evidence type="ECO:0000313" key="2">
    <source>
        <dbReference type="EMBL" id="RAK56955.1"/>
    </source>
</evidence>
<dbReference type="AlphaFoldDB" id="A0A328ARM0"/>
<feature type="transmembrane region" description="Helical" evidence="1">
    <location>
        <begin position="40"/>
        <end position="67"/>
    </location>
</feature>
<keyword evidence="1" id="KW-0472">Membrane</keyword>
<accession>A0A328ARM0</accession>
<evidence type="ECO:0000313" key="3">
    <source>
        <dbReference type="Proteomes" id="UP000249725"/>
    </source>
</evidence>
<keyword evidence="3" id="KW-1185">Reference proteome</keyword>
<organism evidence="2 3">
    <name type="scientific">Phenylobacterium deserti</name>
    <dbReference type="NCBI Taxonomy" id="1914756"/>
    <lineage>
        <taxon>Bacteria</taxon>
        <taxon>Pseudomonadati</taxon>
        <taxon>Pseudomonadota</taxon>
        <taxon>Alphaproteobacteria</taxon>
        <taxon>Caulobacterales</taxon>
        <taxon>Caulobacteraceae</taxon>
        <taxon>Phenylobacterium</taxon>
    </lineage>
</organism>
<keyword evidence="1" id="KW-0812">Transmembrane</keyword>
<comment type="caution">
    <text evidence="2">The sequence shown here is derived from an EMBL/GenBank/DDBJ whole genome shotgun (WGS) entry which is preliminary data.</text>
</comment>
<proteinExistence type="predicted"/>
<evidence type="ECO:0000256" key="1">
    <source>
        <dbReference type="SAM" id="Phobius"/>
    </source>
</evidence>
<sequence>MTDVAPNTPSTDTTAELQIAEVDFKAGPVSLQARVRVTPAGLLAIGGLVSSILLSSAVIVWTATSVARRHPITTLRR</sequence>
<keyword evidence="1" id="KW-1133">Transmembrane helix</keyword>
<gene>
    <name evidence="2" type="ORF">DJ018_03020</name>
</gene>
<dbReference type="EMBL" id="QFYR01000001">
    <property type="protein sequence ID" value="RAK56955.1"/>
    <property type="molecule type" value="Genomic_DNA"/>
</dbReference>
<dbReference type="OrthoDB" id="9973118at2"/>
<dbReference type="Proteomes" id="UP000249725">
    <property type="component" value="Unassembled WGS sequence"/>
</dbReference>
<reference evidence="3" key="1">
    <citation type="submission" date="2018-05" db="EMBL/GenBank/DDBJ databases">
        <authorList>
            <person name="Li X."/>
        </authorList>
    </citation>
    <scope>NUCLEOTIDE SEQUENCE [LARGE SCALE GENOMIC DNA]</scope>
    <source>
        <strain evidence="3">YIM 73061</strain>
    </source>
</reference>
<name>A0A328ARM0_9CAUL</name>
<dbReference type="RefSeq" id="WP_111513407.1">
    <property type="nucleotide sequence ID" value="NZ_QFYR01000001.1"/>
</dbReference>